<dbReference type="KEGG" id="pbn:PADG_03410"/>
<keyword evidence="2" id="KW-0325">Glycoprotein</keyword>
<comment type="similarity">
    <text evidence="1">Belongs to the GILT family.</text>
</comment>
<gene>
    <name evidence="3" type="ORF">PADG_03410</name>
</gene>
<dbReference type="AlphaFoldDB" id="C1G8A5"/>
<dbReference type="VEuPathDB" id="FungiDB:PADG_03410"/>
<dbReference type="EMBL" id="KN275959">
    <property type="protein sequence ID" value="EEH47312.2"/>
    <property type="molecule type" value="Genomic_DNA"/>
</dbReference>
<name>C1G8A5_PARBD</name>
<dbReference type="eggNOG" id="ENOG502S45F">
    <property type="taxonomic scope" value="Eukaryota"/>
</dbReference>
<evidence type="ECO:0000256" key="1">
    <source>
        <dbReference type="ARBA" id="ARBA00005679"/>
    </source>
</evidence>
<accession>C1G8A5</accession>
<dbReference type="OrthoDB" id="958254at2759"/>
<reference evidence="3 4" key="1">
    <citation type="journal article" date="2011" name="PLoS Genet.">
        <title>Comparative genomic analysis of human fungal pathogens causing paracoccidioidomycosis.</title>
        <authorList>
            <person name="Desjardins C.A."/>
            <person name="Champion M.D."/>
            <person name="Holder J.W."/>
            <person name="Muszewska A."/>
            <person name="Goldberg J."/>
            <person name="Bailao A.M."/>
            <person name="Brigido M.M."/>
            <person name="Ferreira M.E."/>
            <person name="Garcia A.M."/>
            <person name="Grynberg M."/>
            <person name="Gujja S."/>
            <person name="Heiman D.I."/>
            <person name="Henn M.R."/>
            <person name="Kodira C.D."/>
            <person name="Leon-Narvaez H."/>
            <person name="Longo L.V."/>
            <person name="Ma L.J."/>
            <person name="Malavazi I."/>
            <person name="Matsuo A.L."/>
            <person name="Morais F.V."/>
            <person name="Pereira M."/>
            <person name="Rodriguez-Brito S."/>
            <person name="Sakthikumar S."/>
            <person name="Salem-Izacc S.M."/>
            <person name="Sykes S.M."/>
            <person name="Teixeira M.M."/>
            <person name="Vallejo M.C."/>
            <person name="Walter M.E."/>
            <person name="Yandava C."/>
            <person name="Young S."/>
            <person name="Zeng Q."/>
            <person name="Zucker J."/>
            <person name="Felipe M.S."/>
            <person name="Goldman G.H."/>
            <person name="Haas B.J."/>
            <person name="McEwen J.G."/>
            <person name="Nino-Vega G."/>
            <person name="Puccia R."/>
            <person name="San-Blas G."/>
            <person name="Soares C.M."/>
            <person name="Birren B.W."/>
            <person name="Cuomo C.A."/>
        </authorList>
    </citation>
    <scope>NUCLEOTIDE SEQUENCE [LARGE SCALE GENOMIC DNA]</scope>
    <source>
        <strain evidence="3 4">Pb18</strain>
    </source>
</reference>
<dbReference type="GeneID" id="22582718"/>
<evidence type="ECO:0000313" key="3">
    <source>
        <dbReference type="EMBL" id="EEH47312.2"/>
    </source>
</evidence>
<keyword evidence="4" id="KW-1185">Reference proteome</keyword>
<dbReference type="Proteomes" id="UP000001628">
    <property type="component" value="Unassembled WGS sequence"/>
</dbReference>
<dbReference type="InterPro" id="IPR004911">
    <property type="entry name" value="Interferon-induced_GILT"/>
</dbReference>
<dbReference type="GO" id="GO:0016671">
    <property type="term" value="F:oxidoreductase activity, acting on a sulfur group of donors, disulfide as acceptor"/>
    <property type="evidence" value="ECO:0007669"/>
    <property type="project" value="InterPro"/>
</dbReference>
<organism evidence="3 4">
    <name type="scientific">Paracoccidioides brasiliensis (strain Pb18)</name>
    <dbReference type="NCBI Taxonomy" id="502780"/>
    <lineage>
        <taxon>Eukaryota</taxon>
        <taxon>Fungi</taxon>
        <taxon>Dikarya</taxon>
        <taxon>Ascomycota</taxon>
        <taxon>Pezizomycotina</taxon>
        <taxon>Eurotiomycetes</taxon>
        <taxon>Eurotiomycetidae</taxon>
        <taxon>Onygenales</taxon>
        <taxon>Ajellomycetaceae</taxon>
        <taxon>Paracoccidioides</taxon>
    </lineage>
</organism>
<dbReference type="RefSeq" id="XP_010758392.1">
    <property type="nucleotide sequence ID" value="XM_010760090.1"/>
</dbReference>
<dbReference type="STRING" id="502780.C1G8A5"/>
<dbReference type="HOGENOM" id="CLU_2347312_0_0_1"/>
<proteinExistence type="inferred from homology"/>
<dbReference type="OMA" id="NTIFLCA"/>
<dbReference type="Pfam" id="PF03227">
    <property type="entry name" value="GILT"/>
    <property type="match status" value="1"/>
</dbReference>
<evidence type="ECO:0000313" key="4">
    <source>
        <dbReference type="Proteomes" id="UP000001628"/>
    </source>
</evidence>
<dbReference type="InParanoid" id="C1G8A5"/>
<sequence length="97" mass="10834">MNSRLTIGKLSSINSSEVSCRHEECEGNTIFLCAANIQHPPGSRKASDLSYFGFAYCMLRSRNQIPQRNLTQDCASQYGIDIETLDACVNRKIDESN</sequence>
<protein>
    <submittedName>
        <fullName evidence="3">Uncharacterized protein</fullName>
    </submittedName>
</protein>
<evidence type="ECO:0000256" key="2">
    <source>
        <dbReference type="ARBA" id="ARBA00023180"/>
    </source>
</evidence>